<proteinExistence type="predicted"/>
<organism evidence="2 3">
    <name type="scientific">Adlercreutzia mucosicola</name>
    <dbReference type="NCBI Taxonomy" id="580026"/>
    <lineage>
        <taxon>Bacteria</taxon>
        <taxon>Bacillati</taxon>
        <taxon>Actinomycetota</taxon>
        <taxon>Coriobacteriia</taxon>
        <taxon>Eggerthellales</taxon>
        <taxon>Eggerthellaceae</taxon>
        <taxon>Adlercreutzia</taxon>
    </lineage>
</organism>
<dbReference type="RefSeq" id="WP_160345998.1">
    <property type="nucleotide sequence ID" value="NZ_WSRR01000013.1"/>
</dbReference>
<protein>
    <submittedName>
        <fullName evidence="2">Uncharacterized protein</fullName>
    </submittedName>
</protein>
<dbReference type="PROSITE" id="PS51257">
    <property type="entry name" value="PROKAR_LIPOPROTEIN"/>
    <property type="match status" value="1"/>
</dbReference>
<keyword evidence="3" id="KW-1185">Reference proteome</keyword>
<reference evidence="2 3" key="1">
    <citation type="submission" date="2019-12" db="EMBL/GenBank/DDBJ databases">
        <title>Microbes associate with the intestines of laboratory mice.</title>
        <authorList>
            <person name="Navarre W."/>
            <person name="Wong E."/>
        </authorList>
    </citation>
    <scope>NUCLEOTIDE SEQUENCE [LARGE SCALE GENOMIC DNA]</scope>
    <source>
        <strain evidence="2 3">NM66_B29</strain>
    </source>
</reference>
<gene>
    <name evidence="2" type="ORF">GKZ27_06325</name>
</gene>
<evidence type="ECO:0000313" key="3">
    <source>
        <dbReference type="Proteomes" id="UP000463388"/>
    </source>
</evidence>
<comment type="caution">
    <text evidence="2">The sequence shown here is derived from an EMBL/GenBank/DDBJ whole genome shotgun (WGS) entry which is preliminary data.</text>
</comment>
<accession>A0A6N8JQL8</accession>
<keyword evidence="1" id="KW-0472">Membrane</keyword>
<evidence type="ECO:0000313" key="2">
    <source>
        <dbReference type="EMBL" id="MVX61066.1"/>
    </source>
</evidence>
<name>A0A6N8JQL8_9ACTN</name>
<dbReference type="Proteomes" id="UP000463388">
    <property type="component" value="Unassembled WGS sequence"/>
</dbReference>
<sequence length="53" mass="6180">MKWLEKAQSWLSQHPTTEALLWFVTAGACIAILIWFLLFSGYGNPPEFVYEQF</sequence>
<feature type="transmembrane region" description="Helical" evidence="1">
    <location>
        <begin position="20"/>
        <end position="43"/>
    </location>
</feature>
<dbReference type="EMBL" id="WSRR01000013">
    <property type="protein sequence ID" value="MVX61066.1"/>
    <property type="molecule type" value="Genomic_DNA"/>
</dbReference>
<dbReference type="AlphaFoldDB" id="A0A6N8JQL8"/>
<keyword evidence="1" id="KW-0812">Transmembrane</keyword>
<evidence type="ECO:0000256" key="1">
    <source>
        <dbReference type="SAM" id="Phobius"/>
    </source>
</evidence>
<keyword evidence="1" id="KW-1133">Transmembrane helix</keyword>